<dbReference type="EC" id="4.1.3.17" evidence="5"/>
<evidence type="ECO:0000313" key="13">
    <source>
        <dbReference type="EMBL" id="MCC9296235.1"/>
    </source>
</evidence>
<evidence type="ECO:0000256" key="1">
    <source>
        <dbReference type="ARBA" id="ARBA00001342"/>
    </source>
</evidence>
<comment type="catalytic activity">
    <reaction evidence="12">
        <text>oxaloacetate + H(+) = pyruvate + CO2</text>
        <dbReference type="Rhea" id="RHEA:15641"/>
        <dbReference type="ChEBI" id="CHEBI:15361"/>
        <dbReference type="ChEBI" id="CHEBI:15378"/>
        <dbReference type="ChEBI" id="CHEBI:16452"/>
        <dbReference type="ChEBI" id="CHEBI:16526"/>
        <dbReference type="EC" id="4.1.1.112"/>
    </reaction>
</comment>
<proteinExistence type="inferred from homology"/>
<name>A0ABS8N8U5_9CLOT</name>
<dbReference type="Gene3D" id="3.50.30.40">
    <property type="entry name" value="Ribonuclease E inhibitor RraA/RraA-like"/>
    <property type="match status" value="1"/>
</dbReference>
<evidence type="ECO:0000256" key="7">
    <source>
        <dbReference type="ARBA" id="ARBA00016549"/>
    </source>
</evidence>
<dbReference type="EMBL" id="JAJJPB010000026">
    <property type="protein sequence ID" value="MCC9296235.1"/>
    <property type="molecule type" value="Genomic_DNA"/>
</dbReference>
<keyword evidence="14" id="KW-1185">Reference proteome</keyword>
<comment type="function">
    <text evidence="8">Catalyzes the aldol cleavage of 4-hydroxy-4-methyl-2-oxoglutarate (HMG) into 2 molecules of pyruvate. Also contains a secondary oxaloacetate (OAA) decarboxylase activity due to the common pyruvate enolate transition state formed following C-C bond cleavage in the retro-aldol and decarboxylation reactions.</text>
</comment>
<dbReference type="InterPro" id="IPR036704">
    <property type="entry name" value="RraA/RraA-like_sf"/>
</dbReference>
<organism evidence="13 14">
    <name type="scientific">Clostridium aromativorans</name>
    <dbReference type="NCBI Taxonomy" id="2836848"/>
    <lineage>
        <taxon>Bacteria</taxon>
        <taxon>Bacillati</taxon>
        <taxon>Bacillota</taxon>
        <taxon>Clostridia</taxon>
        <taxon>Eubacteriales</taxon>
        <taxon>Clostridiaceae</taxon>
        <taxon>Clostridium</taxon>
    </lineage>
</organism>
<evidence type="ECO:0000256" key="12">
    <source>
        <dbReference type="ARBA" id="ARBA00047973"/>
    </source>
</evidence>
<dbReference type="Pfam" id="PF03737">
    <property type="entry name" value="RraA-like"/>
    <property type="match status" value="1"/>
</dbReference>
<evidence type="ECO:0000256" key="3">
    <source>
        <dbReference type="ARBA" id="ARBA00008621"/>
    </source>
</evidence>
<evidence type="ECO:0000256" key="9">
    <source>
        <dbReference type="ARBA" id="ARBA00029596"/>
    </source>
</evidence>
<gene>
    <name evidence="13" type="ORF">LN736_15355</name>
</gene>
<evidence type="ECO:0000313" key="14">
    <source>
        <dbReference type="Proteomes" id="UP001165422"/>
    </source>
</evidence>
<evidence type="ECO:0000256" key="10">
    <source>
        <dbReference type="ARBA" id="ARBA00030169"/>
    </source>
</evidence>
<dbReference type="Proteomes" id="UP001165422">
    <property type="component" value="Unassembled WGS sequence"/>
</dbReference>
<dbReference type="RefSeq" id="WP_229981917.1">
    <property type="nucleotide sequence ID" value="NZ_JAJJPB010000026.1"/>
</dbReference>
<comment type="similarity">
    <text evidence="3">Belongs to the class II aldolase/RraA-like family.</text>
</comment>
<dbReference type="InterPro" id="IPR005493">
    <property type="entry name" value="RraA/RraA-like"/>
</dbReference>
<dbReference type="PANTHER" id="PTHR33254">
    <property type="entry name" value="4-HYDROXY-4-METHYL-2-OXOGLUTARATE ALDOLASE 3-RELATED"/>
    <property type="match status" value="1"/>
</dbReference>
<evidence type="ECO:0000256" key="6">
    <source>
        <dbReference type="ARBA" id="ARBA00012947"/>
    </source>
</evidence>
<comment type="cofactor">
    <cofactor evidence="2">
        <name>a divalent metal cation</name>
        <dbReference type="ChEBI" id="CHEBI:60240"/>
    </cofactor>
</comment>
<comment type="subunit">
    <text evidence="4">Homotrimer.</text>
</comment>
<evidence type="ECO:0000256" key="11">
    <source>
        <dbReference type="ARBA" id="ARBA00032305"/>
    </source>
</evidence>
<protein>
    <recommendedName>
        <fullName evidence="7">Putative 4-hydroxy-4-methyl-2-oxoglutarate aldolase</fullName>
        <ecNumber evidence="6">4.1.1.112</ecNumber>
        <ecNumber evidence="5">4.1.3.17</ecNumber>
    </recommendedName>
    <alternativeName>
        <fullName evidence="11">Oxaloacetate decarboxylase</fullName>
    </alternativeName>
    <alternativeName>
        <fullName evidence="9">Regulator of ribonuclease activity homolog</fullName>
    </alternativeName>
    <alternativeName>
        <fullName evidence="10">RraA-like protein</fullName>
    </alternativeName>
</protein>
<comment type="caution">
    <text evidence="13">The sequence shown here is derived from an EMBL/GenBank/DDBJ whole genome shotgun (WGS) entry which is preliminary data.</text>
</comment>
<accession>A0ABS8N8U5</accession>
<reference evidence="13" key="1">
    <citation type="submission" date="2021-11" db="EMBL/GenBank/DDBJ databases">
        <authorList>
            <person name="Qingchun L."/>
            <person name="Dong Z."/>
            <person name="Zongwei Q."/>
            <person name="Jia Z."/>
            <person name="Duotao L."/>
        </authorList>
    </citation>
    <scope>NUCLEOTIDE SEQUENCE</scope>
    <source>
        <strain evidence="13">WLY-B-L2</strain>
    </source>
</reference>
<dbReference type="PANTHER" id="PTHR33254:SF4">
    <property type="entry name" value="4-HYDROXY-4-METHYL-2-OXOGLUTARATE ALDOLASE 3-RELATED"/>
    <property type="match status" value="1"/>
</dbReference>
<comment type="catalytic activity">
    <reaction evidence="1">
        <text>4-hydroxy-4-methyl-2-oxoglutarate = 2 pyruvate</text>
        <dbReference type="Rhea" id="RHEA:22748"/>
        <dbReference type="ChEBI" id="CHEBI:15361"/>
        <dbReference type="ChEBI" id="CHEBI:58276"/>
        <dbReference type="EC" id="4.1.3.17"/>
    </reaction>
</comment>
<dbReference type="CDD" id="cd16841">
    <property type="entry name" value="RraA_family"/>
    <property type="match status" value="1"/>
</dbReference>
<sequence length="223" mass="24124">MKIRRLPIEIIKEYKKLDTSSITDALDKQGIVGGLLGIKGVVNDTRACGQAFTVHYVPCGINKGTVGDFLDDVQEGDVVVIDNSGREYCTVWGDIMSQVAKEKRIAGTVIDGVCRDVKTIREIKYPIFTKGIYMMTGKDRVEADAINIPVGISGVKVCPGDLIVADENGVVCIPISSVKETLEIAKSIEATEVHIVNAVKGGKTLKEARAEMGYHTLQTKAID</sequence>
<evidence type="ECO:0000256" key="2">
    <source>
        <dbReference type="ARBA" id="ARBA00001968"/>
    </source>
</evidence>
<dbReference type="EC" id="4.1.1.112" evidence="6"/>
<evidence type="ECO:0000256" key="8">
    <source>
        <dbReference type="ARBA" id="ARBA00025046"/>
    </source>
</evidence>
<evidence type="ECO:0000256" key="5">
    <source>
        <dbReference type="ARBA" id="ARBA00012213"/>
    </source>
</evidence>
<evidence type="ECO:0000256" key="4">
    <source>
        <dbReference type="ARBA" id="ARBA00011233"/>
    </source>
</evidence>
<dbReference type="SUPFAM" id="SSF89562">
    <property type="entry name" value="RraA-like"/>
    <property type="match status" value="1"/>
</dbReference>